<dbReference type="PROSITE" id="PS51352">
    <property type="entry name" value="THIOREDOXIN_2"/>
    <property type="match status" value="1"/>
</dbReference>
<dbReference type="InterPro" id="IPR036249">
    <property type="entry name" value="Thioredoxin-like_sf"/>
</dbReference>
<sequence>MKKMKILLIMSFFLAIGCGQKEKIKLVQQKSVTVQKPVQLKSQTKRPDYAIKAPDFTLKTIQGELFKLSENKGKVILLNFWGTWCGPCRREIPDLNKLIKKYQKDGLEIVGITLKRSSYETDSTIADFMNDWGINYTILTDINNYETQVVTAHYGQAIGQPITGIPTTLIIDREGYIVKGYVGPRSEEIFYKDLKPYLSSES</sequence>
<organism evidence="6">
    <name type="scientific">marine metagenome</name>
    <dbReference type="NCBI Taxonomy" id="408172"/>
    <lineage>
        <taxon>unclassified sequences</taxon>
        <taxon>metagenomes</taxon>
        <taxon>ecological metagenomes</taxon>
    </lineage>
</organism>
<dbReference type="CDD" id="cd02966">
    <property type="entry name" value="TlpA_like_family"/>
    <property type="match status" value="1"/>
</dbReference>
<dbReference type="PROSITE" id="PS51257">
    <property type="entry name" value="PROKAR_LIPOPROTEIN"/>
    <property type="match status" value="1"/>
</dbReference>
<dbReference type="InterPro" id="IPR013740">
    <property type="entry name" value="Redoxin"/>
</dbReference>
<keyword evidence="3" id="KW-1015">Disulfide bond</keyword>
<evidence type="ECO:0000313" key="6">
    <source>
        <dbReference type="EMBL" id="SVB93458.1"/>
    </source>
</evidence>
<accession>A0A382I1P5</accession>
<proteinExistence type="predicted"/>
<evidence type="ECO:0000256" key="3">
    <source>
        <dbReference type="ARBA" id="ARBA00023157"/>
    </source>
</evidence>
<dbReference type="InterPro" id="IPR017937">
    <property type="entry name" value="Thioredoxin_CS"/>
</dbReference>
<protein>
    <recommendedName>
        <fullName evidence="5">Thioredoxin domain-containing protein</fullName>
    </recommendedName>
</protein>
<dbReference type="PROSITE" id="PS00194">
    <property type="entry name" value="THIOREDOXIN_1"/>
    <property type="match status" value="1"/>
</dbReference>
<feature type="domain" description="Thioredoxin" evidence="5">
    <location>
        <begin position="47"/>
        <end position="199"/>
    </location>
</feature>
<dbReference type="InterPro" id="IPR050553">
    <property type="entry name" value="Thioredoxin_ResA/DsbE_sf"/>
</dbReference>
<dbReference type="Gene3D" id="3.40.30.10">
    <property type="entry name" value="Glutaredoxin"/>
    <property type="match status" value="1"/>
</dbReference>
<evidence type="ECO:0000256" key="1">
    <source>
        <dbReference type="ARBA" id="ARBA00004196"/>
    </source>
</evidence>
<comment type="subcellular location">
    <subcellularLocation>
        <location evidence="1">Cell envelope</location>
    </subcellularLocation>
</comment>
<dbReference type="SUPFAM" id="SSF52833">
    <property type="entry name" value="Thioredoxin-like"/>
    <property type="match status" value="1"/>
</dbReference>
<evidence type="ECO:0000259" key="5">
    <source>
        <dbReference type="PROSITE" id="PS51352"/>
    </source>
</evidence>
<dbReference type="EMBL" id="UINC01064619">
    <property type="protein sequence ID" value="SVB93458.1"/>
    <property type="molecule type" value="Genomic_DNA"/>
</dbReference>
<reference evidence="6" key="1">
    <citation type="submission" date="2018-05" db="EMBL/GenBank/DDBJ databases">
        <authorList>
            <person name="Lanie J.A."/>
            <person name="Ng W.-L."/>
            <person name="Kazmierczak K.M."/>
            <person name="Andrzejewski T.M."/>
            <person name="Davidsen T.M."/>
            <person name="Wayne K.J."/>
            <person name="Tettelin H."/>
            <person name="Glass J.I."/>
            <person name="Rusch D."/>
            <person name="Podicherti R."/>
            <person name="Tsui H.-C.T."/>
            <person name="Winkler M.E."/>
        </authorList>
    </citation>
    <scope>NUCLEOTIDE SEQUENCE</scope>
</reference>
<dbReference type="InterPro" id="IPR013766">
    <property type="entry name" value="Thioredoxin_domain"/>
</dbReference>
<dbReference type="AlphaFoldDB" id="A0A382I1P5"/>
<name>A0A382I1P5_9ZZZZ</name>
<evidence type="ECO:0000256" key="2">
    <source>
        <dbReference type="ARBA" id="ARBA00022748"/>
    </source>
</evidence>
<dbReference type="PANTHER" id="PTHR42852:SF6">
    <property type="entry name" value="THIOL:DISULFIDE INTERCHANGE PROTEIN DSBE"/>
    <property type="match status" value="1"/>
</dbReference>
<keyword evidence="2" id="KW-0201">Cytochrome c-type biogenesis</keyword>
<dbReference type="GO" id="GO:0030313">
    <property type="term" value="C:cell envelope"/>
    <property type="evidence" value="ECO:0007669"/>
    <property type="project" value="UniProtKB-SubCell"/>
</dbReference>
<keyword evidence="4" id="KW-0676">Redox-active center</keyword>
<dbReference type="GO" id="GO:0017004">
    <property type="term" value="P:cytochrome complex assembly"/>
    <property type="evidence" value="ECO:0007669"/>
    <property type="project" value="UniProtKB-KW"/>
</dbReference>
<gene>
    <name evidence="6" type="ORF">METZ01_LOCUS246312</name>
</gene>
<dbReference type="Pfam" id="PF08534">
    <property type="entry name" value="Redoxin"/>
    <property type="match status" value="1"/>
</dbReference>
<dbReference type="PANTHER" id="PTHR42852">
    <property type="entry name" value="THIOL:DISULFIDE INTERCHANGE PROTEIN DSBE"/>
    <property type="match status" value="1"/>
</dbReference>
<dbReference type="GO" id="GO:0016491">
    <property type="term" value="F:oxidoreductase activity"/>
    <property type="evidence" value="ECO:0007669"/>
    <property type="project" value="InterPro"/>
</dbReference>
<evidence type="ECO:0000256" key="4">
    <source>
        <dbReference type="ARBA" id="ARBA00023284"/>
    </source>
</evidence>